<accession>A0A0B5AML0</accession>
<dbReference type="HOGENOM" id="CLU_3271332_0_0_9"/>
<dbReference type="BioCyc" id="JESP1508404:G14D9-9792-MONOMER"/>
<name>A0A0B5AML0_9BACL</name>
<proteinExistence type="predicted"/>
<evidence type="ECO:0000313" key="1">
    <source>
        <dbReference type="EMBL" id="AJD89892.1"/>
    </source>
</evidence>
<organism evidence="1 2">
    <name type="scientific">Jeotgalibacillus malaysiensis</name>
    <dbReference type="NCBI Taxonomy" id="1508404"/>
    <lineage>
        <taxon>Bacteria</taxon>
        <taxon>Bacillati</taxon>
        <taxon>Bacillota</taxon>
        <taxon>Bacilli</taxon>
        <taxon>Bacillales</taxon>
        <taxon>Caryophanaceae</taxon>
        <taxon>Jeotgalibacillus</taxon>
    </lineage>
</organism>
<dbReference type="Proteomes" id="UP000031449">
    <property type="component" value="Chromosome"/>
</dbReference>
<keyword evidence="2" id="KW-1185">Reference proteome</keyword>
<gene>
    <name evidence="1" type="ORF">JMA_05750</name>
</gene>
<dbReference type="KEGG" id="jeo:JMA_05750"/>
<reference evidence="1 2" key="1">
    <citation type="submission" date="2014-08" db="EMBL/GenBank/DDBJ databases">
        <title>Complete genome of a marine bacteria Jeotgalibacillus malaysiensis.</title>
        <authorList>
            <person name="Yaakop A.S."/>
            <person name="Chan K.-G."/>
            <person name="Goh K.M."/>
        </authorList>
    </citation>
    <scope>NUCLEOTIDE SEQUENCE [LARGE SCALE GENOMIC DNA]</scope>
    <source>
        <strain evidence="1 2">D5</strain>
    </source>
</reference>
<dbReference type="EMBL" id="CP009416">
    <property type="protein sequence ID" value="AJD89892.1"/>
    <property type="molecule type" value="Genomic_DNA"/>
</dbReference>
<dbReference type="AlphaFoldDB" id="A0A0B5AML0"/>
<sequence length="41" mass="4739">MEAAAKIPNFFMGNTPPFANNYTIFSTLKFEFSKILSHEKR</sequence>
<protein>
    <submittedName>
        <fullName evidence="1">Uncharacterized protein</fullName>
    </submittedName>
</protein>
<evidence type="ECO:0000313" key="2">
    <source>
        <dbReference type="Proteomes" id="UP000031449"/>
    </source>
</evidence>